<dbReference type="PANTHER" id="PTHR30373:SF2">
    <property type="entry name" value="UPF0603 PROTEIN YGCG"/>
    <property type="match status" value="1"/>
</dbReference>
<evidence type="ECO:0000259" key="3">
    <source>
        <dbReference type="Pfam" id="PF04536"/>
    </source>
</evidence>
<keyword evidence="1" id="KW-0472">Membrane</keyword>
<keyword evidence="1" id="KW-1133">Transmembrane helix</keyword>
<dbReference type="Proteomes" id="UP000076268">
    <property type="component" value="Unassembled WGS sequence"/>
</dbReference>
<dbReference type="PANTHER" id="PTHR30373">
    <property type="entry name" value="UPF0603 PROTEIN YGCG"/>
    <property type="match status" value="1"/>
</dbReference>
<protein>
    <recommendedName>
        <fullName evidence="3">TPM domain-containing protein</fullName>
    </recommendedName>
</protein>
<evidence type="ECO:0000256" key="1">
    <source>
        <dbReference type="SAM" id="Phobius"/>
    </source>
</evidence>
<feature type="signal peptide" evidence="2">
    <location>
        <begin position="1"/>
        <end position="22"/>
    </location>
</feature>
<feature type="domain" description="TPM" evidence="3">
    <location>
        <begin position="36"/>
        <end position="158"/>
    </location>
</feature>
<evidence type="ECO:0000313" key="5">
    <source>
        <dbReference type="Proteomes" id="UP000076268"/>
    </source>
</evidence>
<accession>A0A154BRT5</accession>
<dbReference type="OrthoDB" id="9810918at2"/>
<dbReference type="Pfam" id="PF04536">
    <property type="entry name" value="TPM_phosphatase"/>
    <property type="match status" value="1"/>
</dbReference>
<dbReference type="EMBL" id="LSGP01000017">
    <property type="protein sequence ID" value="KYZ76530.1"/>
    <property type="molecule type" value="Genomic_DNA"/>
</dbReference>
<keyword evidence="1" id="KW-0812">Transmembrane</keyword>
<dbReference type="STRING" id="1794912.AXX12_08860"/>
<keyword evidence="2" id="KW-0732">Signal</keyword>
<proteinExistence type="predicted"/>
<dbReference type="InterPro" id="IPR007621">
    <property type="entry name" value="TPM_dom"/>
</dbReference>
<sequence>MKKWLVWLMLALFLVSGTVAFAEPKIPPKPTTNIYVQDYAGVLSGETKSRIQSLSSNLAQKTKAQVVVVTVKSIEGAALEEYALAMLRQWGIGDAQLNNGVLLLVATGDRQSRVEVGYGLEGRLPDAKTGRIQDEYMIPYFKTGDYDKGVLNGYLAIAGEVAKEYNLELKADARPGPQSRPAQQSGGWDDLPWWLKIVLGAGLLGLVIIDWIFFGGRITYLLFMLLRGGKGGGGGGGGGFGGGSGGGGGSSRRW</sequence>
<organism evidence="4 5">
    <name type="scientific">Anaerosporomusa subterranea</name>
    <dbReference type="NCBI Taxonomy" id="1794912"/>
    <lineage>
        <taxon>Bacteria</taxon>
        <taxon>Bacillati</taxon>
        <taxon>Bacillota</taxon>
        <taxon>Negativicutes</taxon>
        <taxon>Acetonemataceae</taxon>
        <taxon>Anaerosporomusa</taxon>
    </lineage>
</organism>
<dbReference type="RefSeq" id="WP_066242152.1">
    <property type="nucleotide sequence ID" value="NZ_LSGP01000017.1"/>
</dbReference>
<dbReference type="AlphaFoldDB" id="A0A154BRT5"/>
<dbReference type="Gene3D" id="3.10.310.50">
    <property type="match status" value="1"/>
</dbReference>
<evidence type="ECO:0000256" key="2">
    <source>
        <dbReference type="SAM" id="SignalP"/>
    </source>
</evidence>
<name>A0A154BRT5_ANASB</name>
<keyword evidence="5" id="KW-1185">Reference proteome</keyword>
<reference evidence="4 5" key="1">
    <citation type="submission" date="2016-02" db="EMBL/GenBank/DDBJ databases">
        <title>Anaerosporomusa subterraneum gen. nov., sp. nov., a spore-forming obligate anaerobe isolated from saprolite.</title>
        <authorList>
            <person name="Choi J.K."/>
            <person name="Shah M."/>
            <person name="Yee N."/>
        </authorList>
    </citation>
    <scope>NUCLEOTIDE SEQUENCE [LARGE SCALE GENOMIC DNA]</scope>
    <source>
        <strain evidence="4 5">RU4</strain>
    </source>
</reference>
<gene>
    <name evidence="4" type="ORF">AXX12_08860</name>
</gene>
<feature type="transmembrane region" description="Helical" evidence="1">
    <location>
        <begin position="193"/>
        <end position="214"/>
    </location>
</feature>
<feature type="chain" id="PRO_5007594879" description="TPM domain-containing protein" evidence="2">
    <location>
        <begin position="23"/>
        <end position="254"/>
    </location>
</feature>
<comment type="caution">
    <text evidence="4">The sequence shown here is derived from an EMBL/GenBank/DDBJ whole genome shotgun (WGS) entry which is preliminary data.</text>
</comment>
<evidence type="ECO:0000313" key="4">
    <source>
        <dbReference type="EMBL" id="KYZ76530.1"/>
    </source>
</evidence>